<evidence type="ECO:0000256" key="5">
    <source>
        <dbReference type="ARBA" id="ARBA00023136"/>
    </source>
</evidence>
<keyword evidence="5 6" id="KW-0472">Membrane</keyword>
<feature type="transmembrane region" description="Helical" evidence="6">
    <location>
        <begin position="336"/>
        <end position="353"/>
    </location>
</feature>
<evidence type="ECO:0000256" key="6">
    <source>
        <dbReference type="SAM" id="Phobius"/>
    </source>
</evidence>
<sequence>MNKLYLLSKDKNKQNFFIYGVGQAFNLLIPLIVAPLVISVCGESGFGKIGLGFAMSLFLILIVDYAFEIKGTKQVAENRFEPAKLQELLGTTIFIKLLLFCVVVVTSVPLIIFFPFLRQESTLFFLSITIVFAQVFNPVWFLQGIENFLLISILNIASKTTYMFLVFVLVTEQDDYTLVNFFLGASAFVYNVIGLVWVSRKNKFQISYPNSTRIKLILRSDFSFCISQLFLSARQLSPLLLTGYFLGFNVAGQYKIMEQVLTLFRTFTQMFLRFFYPKLCYKFSINIKDALNFWKKYAVANVAVISFLLFFIFIFASEILQFFNLSEISVQNLKPIFRMSLFISLLIPITLSLEQLMFATNNNKNYIKIAIFATILNITLILISIKSFELYGIISSLIIAEIFFIVGYFTHSVLNNKHQIKNENNHS</sequence>
<feature type="transmembrane region" description="Helical" evidence="6">
    <location>
        <begin position="148"/>
        <end position="170"/>
    </location>
</feature>
<feature type="transmembrane region" description="Helical" evidence="6">
    <location>
        <begin position="297"/>
        <end position="316"/>
    </location>
</feature>
<feature type="transmembrane region" description="Helical" evidence="6">
    <location>
        <begin position="176"/>
        <end position="198"/>
    </location>
</feature>
<dbReference type="PANTHER" id="PTHR30250">
    <property type="entry name" value="PST FAMILY PREDICTED COLANIC ACID TRANSPORTER"/>
    <property type="match status" value="1"/>
</dbReference>
<reference evidence="8" key="1">
    <citation type="submission" date="2020-01" db="EMBL/GenBank/DDBJ databases">
        <title>Sphingomonas sp. strain CSW-10.</title>
        <authorList>
            <person name="Chen W.-M."/>
        </authorList>
    </citation>
    <scope>NUCLEOTIDE SEQUENCE [LARGE SCALE GENOMIC DNA]</scope>
    <source>
        <strain evidence="8">NST-5</strain>
    </source>
</reference>
<dbReference type="PANTHER" id="PTHR30250:SF11">
    <property type="entry name" value="O-ANTIGEN TRANSPORTER-RELATED"/>
    <property type="match status" value="1"/>
</dbReference>
<dbReference type="EMBL" id="JAABLM010000014">
    <property type="protein sequence ID" value="NBL65785.1"/>
    <property type="molecule type" value="Genomic_DNA"/>
</dbReference>
<feature type="transmembrane region" description="Helical" evidence="6">
    <location>
        <begin position="365"/>
        <end position="385"/>
    </location>
</feature>
<feature type="transmembrane region" description="Helical" evidence="6">
    <location>
        <begin position="123"/>
        <end position="141"/>
    </location>
</feature>
<keyword evidence="4 6" id="KW-1133">Transmembrane helix</keyword>
<dbReference type="Pfam" id="PF01943">
    <property type="entry name" value="Polysacc_synt"/>
    <property type="match status" value="1"/>
</dbReference>
<proteinExistence type="predicted"/>
<evidence type="ECO:0000256" key="1">
    <source>
        <dbReference type="ARBA" id="ARBA00004651"/>
    </source>
</evidence>
<comment type="caution">
    <text evidence="7">The sequence shown here is derived from an EMBL/GenBank/DDBJ whole genome shotgun (WGS) entry which is preliminary data.</text>
</comment>
<keyword evidence="3 6" id="KW-0812">Transmembrane</keyword>
<evidence type="ECO:0000313" key="8">
    <source>
        <dbReference type="Proteomes" id="UP000798602"/>
    </source>
</evidence>
<feature type="transmembrane region" description="Helical" evidence="6">
    <location>
        <begin position="88"/>
        <end position="117"/>
    </location>
</feature>
<evidence type="ECO:0000256" key="3">
    <source>
        <dbReference type="ARBA" id="ARBA00022692"/>
    </source>
</evidence>
<accession>A0ABW9ZA87</accession>
<gene>
    <name evidence="7" type="ORF">GV828_11295</name>
</gene>
<organism evidence="7 8">
    <name type="scientific">Flavobacterium ichthyis</name>
    <dbReference type="NCBI Taxonomy" id="2698827"/>
    <lineage>
        <taxon>Bacteria</taxon>
        <taxon>Pseudomonadati</taxon>
        <taxon>Bacteroidota</taxon>
        <taxon>Flavobacteriia</taxon>
        <taxon>Flavobacteriales</taxon>
        <taxon>Flavobacteriaceae</taxon>
        <taxon>Flavobacterium</taxon>
    </lineage>
</organism>
<evidence type="ECO:0000313" key="7">
    <source>
        <dbReference type="EMBL" id="NBL65785.1"/>
    </source>
</evidence>
<protein>
    <submittedName>
        <fullName evidence="7">Oligosaccharide flippase family protein</fullName>
    </submittedName>
</protein>
<dbReference type="InterPro" id="IPR050833">
    <property type="entry name" value="Poly_Biosynth_Transport"/>
</dbReference>
<dbReference type="Proteomes" id="UP000798602">
    <property type="component" value="Unassembled WGS sequence"/>
</dbReference>
<dbReference type="RefSeq" id="WP_166537606.1">
    <property type="nucleotide sequence ID" value="NZ_JAABLM010000014.1"/>
</dbReference>
<evidence type="ECO:0000256" key="4">
    <source>
        <dbReference type="ARBA" id="ARBA00022989"/>
    </source>
</evidence>
<keyword evidence="2" id="KW-1003">Cell membrane</keyword>
<comment type="subcellular location">
    <subcellularLocation>
        <location evidence="1">Cell membrane</location>
        <topology evidence="1">Multi-pass membrane protein</topology>
    </subcellularLocation>
</comment>
<feature type="transmembrane region" description="Helical" evidence="6">
    <location>
        <begin position="16"/>
        <end position="37"/>
    </location>
</feature>
<feature type="transmembrane region" description="Helical" evidence="6">
    <location>
        <begin position="391"/>
        <end position="411"/>
    </location>
</feature>
<feature type="transmembrane region" description="Helical" evidence="6">
    <location>
        <begin position="49"/>
        <end position="67"/>
    </location>
</feature>
<keyword evidence="8" id="KW-1185">Reference proteome</keyword>
<evidence type="ECO:0000256" key="2">
    <source>
        <dbReference type="ARBA" id="ARBA00022475"/>
    </source>
</evidence>
<name>A0ABW9ZA87_9FLAO</name>
<dbReference type="InterPro" id="IPR002797">
    <property type="entry name" value="Polysacc_synth"/>
</dbReference>